<accession>A0AA39PPR5</accession>
<feature type="region of interest" description="Disordered" evidence="1">
    <location>
        <begin position="266"/>
        <end position="324"/>
    </location>
</feature>
<evidence type="ECO:0000256" key="1">
    <source>
        <dbReference type="SAM" id="MobiDB-lite"/>
    </source>
</evidence>
<comment type="caution">
    <text evidence="2">The sequence shown here is derived from an EMBL/GenBank/DDBJ whole genome shotgun (WGS) entry which is preliminary data.</text>
</comment>
<evidence type="ECO:0000313" key="3">
    <source>
        <dbReference type="Proteomes" id="UP001175228"/>
    </source>
</evidence>
<name>A0AA39PPR5_9AGAR</name>
<protein>
    <submittedName>
        <fullName evidence="2">Uncharacterized protein</fullName>
    </submittedName>
</protein>
<dbReference type="Proteomes" id="UP001175228">
    <property type="component" value="Unassembled WGS sequence"/>
</dbReference>
<evidence type="ECO:0000313" key="2">
    <source>
        <dbReference type="EMBL" id="KAK0488131.1"/>
    </source>
</evidence>
<proteinExistence type="predicted"/>
<gene>
    <name evidence="2" type="ORF">EDD18DRAFT_1359809</name>
</gene>
<reference evidence="2" key="1">
    <citation type="submission" date="2023-06" db="EMBL/GenBank/DDBJ databases">
        <authorList>
            <consortium name="Lawrence Berkeley National Laboratory"/>
            <person name="Ahrendt S."/>
            <person name="Sahu N."/>
            <person name="Indic B."/>
            <person name="Wong-Bajracharya J."/>
            <person name="Merenyi Z."/>
            <person name="Ke H.-M."/>
            <person name="Monk M."/>
            <person name="Kocsube S."/>
            <person name="Drula E."/>
            <person name="Lipzen A."/>
            <person name="Balint B."/>
            <person name="Henrissat B."/>
            <person name="Andreopoulos B."/>
            <person name="Martin F.M."/>
            <person name="Harder C.B."/>
            <person name="Rigling D."/>
            <person name="Ford K.L."/>
            <person name="Foster G.D."/>
            <person name="Pangilinan J."/>
            <person name="Papanicolaou A."/>
            <person name="Barry K."/>
            <person name="LaButti K."/>
            <person name="Viragh M."/>
            <person name="Koriabine M."/>
            <person name="Yan M."/>
            <person name="Riley R."/>
            <person name="Champramary S."/>
            <person name="Plett K.L."/>
            <person name="Tsai I.J."/>
            <person name="Slot J."/>
            <person name="Sipos G."/>
            <person name="Plett J."/>
            <person name="Nagy L.G."/>
            <person name="Grigoriev I.V."/>
        </authorList>
    </citation>
    <scope>NUCLEOTIDE SEQUENCE</scope>
    <source>
        <strain evidence="2">HWK02</strain>
    </source>
</reference>
<organism evidence="2 3">
    <name type="scientific">Armillaria luteobubalina</name>
    <dbReference type="NCBI Taxonomy" id="153913"/>
    <lineage>
        <taxon>Eukaryota</taxon>
        <taxon>Fungi</taxon>
        <taxon>Dikarya</taxon>
        <taxon>Basidiomycota</taxon>
        <taxon>Agaricomycotina</taxon>
        <taxon>Agaricomycetes</taxon>
        <taxon>Agaricomycetidae</taxon>
        <taxon>Agaricales</taxon>
        <taxon>Marasmiineae</taxon>
        <taxon>Physalacriaceae</taxon>
        <taxon>Armillaria</taxon>
    </lineage>
</organism>
<dbReference type="AlphaFoldDB" id="A0AA39PPR5"/>
<feature type="compositionally biased region" description="Pro residues" evidence="1">
    <location>
        <begin position="281"/>
        <end position="294"/>
    </location>
</feature>
<sequence>MANFLEQWPILECQEKVTGNTPEDIAKRAHQNVFYQQRKDQIIRKFDNNRNKARIAATSTSNPFKKAVTSPKKKVLFLLKPQRHVRAVEVYSHLYYPTRIKPIVVAAIQKKALSNLSQGKKLTLINTITRQMFESESNAIKEEIFTTAEQIQEYLDAIDVALTLLNRFLQDLAIQTGWWFTVIGGGLDPADNGNIHTGSFHIGQNEHGHHFENEYTHFSVDPKDTDAHHTSFDESVIAPFGRYLKMLFPQRACNQADLQALEAMEDNEQNPSPMTDEAAPCPEPAPTPSTPTPAPSFLDPTDEPVPPPSPAATRTPLDDIDPHLFEDADFGHAYFGMTSMEADR</sequence>
<dbReference type="EMBL" id="JAUEPU010000041">
    <property type="protein sequence ID" value="KAK0488131.1"/>
    <property type="molecule type" value="Genomic_DNA"/>
</dbReference>
<keyword evidence="3" id="KW-1185">Reference proteome</keyword>